<keyword evidence="5" id="KW-1185">Reference proteome</keyword>
<gene>
    <name evidence="4" type="primary">PARPA_09486.1 scaffold 36645</name>
</gene>
<evidence type="ECO:0000313" key="4">
    <source>
        <dbReference type="EMBL" id="CEP15281.1"/>
    </source>
</evidence>
<dbReference type="EMBL" id="LN732021">
    <property type="protein sequence ID" value="CEP15281.1"/>
    <property type="molecule type" value="Genomic_DNA"/>
</dbReference>
<organism evidence="4 5">
    <name type="scientific">Parasitella parasitica</name>
    <dbReference type="NCBI Taxonomy" id="35722"/>
    <lineage>
        <taxon>Eukaryota</taxon>
        <taxon>Fungi</taxon>
        <taxon>Fungi incertae sedis</taxon>
        <taxon>Mucoromycota</taxon>
        <taxon>Mucoromycotina</taxon>
        <taxon>Mucoromycetes</taxon>
        <taxon>Mucorales</taxon>
        <taxon>Mucorineae</taxon>
        <taxon>Mucoraceae</taxon>
        <taxon>Parasitella</taxon>
    </lineage>
</organism>
<evidence type="ECO:0000256" key="1">
    <source>
        <dbReference type="ARBA" id="ARBA00038048"/>
    </source>
</evidence>
<dbReference type="InterPro" id="IPR005097">
    <property type="entry name" value="Sacchrp_dh_NADP-bd"/>
</dbReference>
<dbReference type="Proteomes" id="UP000054107">
    <property type="component" value="Unassembled WGS sequence"/>
</dbReference>
<dbReference type="GO" id="GO:0005739">
    <property type="term" value="C:mitochondrion"/>
    <property type="evidence" value="ECO:0007669"/>
    <property type="project" value="TreeGrafter"/>
</dbReference>
<dbReference type="PANTHER" id="PTHR12286">
    <property type="entry name" value="SACCHAROPINE DEHYDROGENASE-LIKE OXIDOREDUCTASE"/>
    <property type="match status" value="1"/>
</dbReference>
<dbReference type="AlphaFoldDB" id="A0A0B7NCT8"/>
<proteinExistence type="inferred from homology"/>
<dbReference type="Pfam" id="PF03435">
    <property type="entry name" value="Sacchrp_dh_NADP"/>
    <property type="match status" value="1"/>
</dbReference>
<dbReference type="OrthoDB" id="10268090at2759"/>
<keyword evidence="2" id="KW-0812">Transmembrane</keyword>
<dbReference type="GO" id="GO:0005811">
    <property type="term" value="C:lipid droplet"/>
    <property type="evidence" value="ECO:0007669"/>
    <property type="project" value="TreeGrafter"/>
</dbReference>
<keyword evidence="2" id="KW-0472">Membrane</keyword>
<protein>
    <recommendedName>
        <fullName evidence="3">Saccharopine dehydrogenase NADP binding domain-containing protein</fullName>
    </recommendedName>
</protein>
<evidence type="ECO:0000259" key="3">
    <source>
        <dbReference type="Pfam" id="PF03435"/>
    </source>
</evidence>
<dbReference type="InterPro" id="IPR051276">
    <property type="entry name" value="Saccharopine_DH-like_oxidrdct"/>
</dbReference>
<evidence type="ECO:0000256" key="2">
    <source>
        <dbReference type="SAM" id="Phobius"/>
    </source>
</evidence>
<dbReference type="SUPFAM" id="SSF51735">
    <property type="entry name" value="NAD(P)-binding Rossmann-fold domains"/>
    <property type="match status" value="1"/>
</dbReference>
<dbReference type="GO" id="GO:0005886">
    <property type="term" value="C:plasma membrane"/>
    <property type="evidence" value="ECO:0007669"/>
    <property type="project" value="TreeGrafter"/>
</dbReference>
<accession>A0A0B7NCT8</accession>
<dbReference type="InterPro" id="IPR036291">
    <property type="entry name" value="NAD(P)-bd_dom_sf"/>
</dbReference>
<feature type="domain" description="Saccharopine dehydrogenase NADP binding" evidence="3">
    <location>
        <begin position="13"/>
        <end position="144"/>
    </location>
</feature>
<dbReference type="GO" id="GO:0009247">
    <property type="term" value="P:glycolipid biosynthetic process"/>
    <property type="evidence" value="ECO:0007669"/>
    <property type="project" value="TreeGrafter"/>
</dbReference>
<feature type="transmembrane region" description="Helical" evidence="2">
    <location>
        <begin position="281"/>
        <end position="302"/>
    </location>
</feature>
<reference evidence="4 5" key="1">
    <citation type="submission" date="2014-09" db="EMBL/GenBank/DDBJ databases">
        <authorList>
            <person name="Ellenberger Sabrina"/>
        </authorList>
    </citation>
    <scope>NUCLEOTIDE SEQUENCE [LARGE SCALE GENOMIC DNA]</scope>
    <source>
        <strain evidence="4 5">CBS 412.66</strain>
    </source>
</reference>
<evidence type="ECO:0000313" key="5">
    <source>
        <dbReference type="Proteomes" id="UP000054107"/>
    </source>
</evidence>
<dbReference type="PANTHER" id="PTHR12286:SF5">
    <property type="entry name" value="SACCHAROPINE DEHYDROGENASE-LIKE OXIDOREDUCTASE"/>
    <property type="match status" value="1"/>
</dbReference>
<dbReference type="Gene3D" id="3.40.50.720">
    <property type="entry name" value="NAD(P)-binding Rossmann-like Domain"/>
    <property type="match status" value="1"/>
</dbReference>
<keyword evidence="2" id="KW-1133">Transmembrane helix</keyword>
<comment type="similarity">
    <text evidence="1">Belongs to the saccharopine dehydrogenase family.</text>
</comment>
<sequence length="420" mass="46782">MPITDYDQRKYDIVVFGATGFTGALTSEYLAEIRDRDLSWAISGRNLTKLEKVKDRLTELDTSLKDIDMLIADSSQPDSLDNVLSQTRVVISTVGPFTKYGTPLVEACIRQKTHYVDTTGEYPWIKSIITSLDTKAKENNVIIVPTCGFDSVPSDLGVYMLSEYVHDKHNLDLAAVKMSVTKVVGSASGGTIQSSIEAMTDPSLTREQQMDPYLLSTRRGVDKPSLPTMRRDHDFGNKWQSFFIMSAINEKVVRRSWSIWSDRGKSYGNLFSYKETATSSFMRAFIITSLLYTVFPIFGLLLKVPFLREKITKALPGSGDGPNAEARAKGHFNIEFVGTAESEPYDEPVRVRGIVKGFRDPGYGDTCRMVVESALCIVKSLKELPGREGGILTPATAFGHVLLNRLRHNNGMVFEVNDIE</sequence>
<name>A0A0B7NCT8_9FUNG</name>